<comment type="cofactor">
    <cofactor evidence="1 5">
        <name>Zn(2+)</name>
        <dbReference type="ChEBI" id="CHEBI:29105"/>
    </cofactor>
</comment>
<dbReference type="GO" id="GO:0016491">
    <property type="term" value="F:oxidoreductase activity"/>
    <property type="evidence" value="ECO:0007669"/>
    <property type="project" value="UniProtKB-KW"/>
</dbReference>
<evidence type="ECO:0000259" key="6">
    <source>
        <dbReference type="Pfam" id="PF00107"/>
    </source>
</evidence>
<dbReference type="InterPro" id="IPR013149">
    <property type="entry name" value="ADH-like_C"/>
</dbReference>
<dbReference type="InterPro" id="IPR011032">
    <property type="entry name" value="GroES-like_sf"/>
</dbReference>
<evidence type="ECO:0000256" key="1">
    <source>
        <dbReference type="ARBA" id="ARBA00001947"/>
    </source>
</evidence>
<dbReference type="Pfam" id="PF08240">
    <property type="entry name" value="ADH_N"/>
    <property type="match status" value="1"/>
</dbReference>
<evidence type="ECO:0000256" key="4">
    <source>
        <dbReference type="ARBA" id="ARBA00023002"/>
    </source>
</evidence>
<gene>
    <name evidence="8" type="ORF">H8E19_11545</name>
</gene>
<dbReference type="CDD" id="cd05278">
    <property type="entry name" value="FDH_like"/>
    <property type="match status" value="1"/>
</dbReference>
<name>A0A8J6T8Z2_9DELT</name>
<comment type="caution">
    <text evidence="8">The sequence shown here is derived from an EMBL/GenBank/DDBJ whole genome shotgun (WGS) entry which is preliminary data.</text>
</comment>
<dbReference type="Proteomes" id="UP000650524">
    <property type="component" value="Unassembled WGS sequence"/>
</dbReference>
<dbReference type="Gene3D" id="3.90.180.10">
    <property type="entry name" value="Medium-chain alcohol dehydrogenases, catalytic domain"/>
    <property type="match status" value="1"/>
</dbReference>
<feature type="domain" description="Alcohol dehydrogenase-like N-terminal" evidence="7">
    <location>
        <begin position="30"/>
        <end position="143"/>
    </location>
</feature>
<organism evidence="8 9">
    <name type="scientific">Candidatus Desulfacyla euxinica</name>
    <dbReference type="NCBI Taxonomy" id="2841693"/>
    <lineage>
        <taxon>Bacteria</taxon>
        <taxon>Deltaproteobacteria</taxon>
        <taxon>Candidatus Desulfacyla</taxon>
    </lineage>
</organism>
<dbReference type="GO" id="GO:0008270">
    <property type="term" value="F:zinc ion binding"/>
    <property type="evidence" value="ECO:0007669"/>
    <property type="project" value="InterPro"/>
</dbReference>
<evidence type="ECO:0000313" key="9">
    <source>
        <dbReference type="Proteomes" id="UP000650524"/>
    </source>
</evidence>
<dbReference type="PROSITE" id="PS00059">
    <property type="entry name" value="ADH_ZINC"/>
    <property type="match status" value="1"/>
</dbReference>
<comment type="similarity">
    <text evidence="5">Belongs to the zinc-containing alcohol dehydrogenase family.</text>
</comment>
<evidence type="ECO:0000256" key="3">
    <source>
        <dbReference type="ARBA" id="ARBA00022833"/>
    </source>
</evidence>
<dbReference type="SUPFAM" id="SSF51735">
    <property type="entry name" value="NAD(P)-binding Rossmann-fold domains"/>
    <property type="match status" value="1"/>
</dbReference>
<reference evidence="8 9" key="1">
    <citation type="submission" date="2020-08" db="EMBL/GenBank/DDBJ databases">
        <title>Bridging the membrane lipid divide: bacteria of the FCB group superphylum have the potential to synthesize archaeal ether lipids.</title>
        <authorList>
            <person name="Villanueva L."/>
            <person name="Von Meijenfeldt F.A.B."/>
            <person name="Westbye A.B."/>
            <person name="Yadav S."/>
            <person name="Hopmans E.C."/>
            <person name="Dutilh B.E."/>
            <person name="Sinninghe Damste J.S."/>
        </authorList>
    </citation>
    <scope>NUCLEOTIDE SEQUENCE [LARGE SCALE GENOMIC DNA]</scope>
    <source>
        <strain evidence="8">NIOZ-UU27</strain>
    </source>
</reference>
<evidence type="ECO:0000259" key="7">
    <source>
        <dbReference type="Pfam" id="PF08240"/>
    </source>
</evidence>
<dbReference type="InterPro" id="IPR002328">
    <property type="entry name" value="ADH_Zn_CS"/>
</dbReference>
<dbReference type="SUPFAM" id="SSF50129">
    <property type="entry name" value="GroES-like"/>
    <property type="match status" value="1"/>
</dbReference>
<keyword evidence="3 5" id="KW-0862">Zinc</keyword>
<dbReference type="AlphaFoldDB" id="A0A8J6T8Z2"/>
<dbReference type="InterPro" id="IPR036291">
    <property type="entry name" value="NAD(P)-bd_dom_sf"/>
</dbReference>
<accession>A0A8J6T8Z2</accession>
<dbReference type="InterPro" id="IPR013154">
    <property type="entry name" value="ADH-like_N"/>
</dbReference>
<keyword evidence="4" id="KW-0560">Oxidoreductase</keyword>
<sequence>MKKKMKGVIFHGIGDISLEDLDVPVIQHASDAIVKITLTTICGSDLHLIHGQTVVDPESPIGHECVGVIEEVGKDVTTFKPGDRVVVPTFTYCGNCFYCKKGSPSQCEKGGILGFGSIRGGLGGAQTEYVRIPFADMSLVKTPDSLTDEDVLFVGDILSTAYFALENVPIHPGDTVAIVGPGPVGLCVQELAPVFGAGKIIMIGTREFRLEMARKRGAIAINPKEEDAPARVQELTGEYGADVVVECVGTPEAFQISFDSVRKGGAVSLMGMWGEPVSVPLNDMVMNNITIFTGLVNCHRIQEIVDLIECGRISANHLLTHRMKLDDILEGYRIFENKEDNVLKIAITP</sequence>
<evidence type="ECO:0000256" key="2">
    <source>
        <dbReference type="ARBA" id="ARBA00022723"/>
    </source>
</evidence>
<dbReference type="Gene3D" id="3.40.50.720">
    <property type="entry name" value="NAD(P)-binding Rossmann-like Domain"/>
    <property type="match status" value="1"/>
</dbReference>
<evidence type="ECO:0000256" key="5">
    <source>
        <dbReference type="RuleBase" id="RU361277"/>
    </source>
</evidence>
<dbReference type="EMBL" id="JACNJD010000252">
    <property type="protein sequence ID" value="MBC8178028.1"/>
    <property type="molecule type" value="Genomic_DNA"/>
</dbReference>
<dbReference type="Pfam" id="PF00107">
    <property type="entry name" value="ADH_zinc_N"/>
    <property type="match status" value="1"/>
</dbReference>
<evidence type="ECO:0000313" key="8">
    <source>
        <dbReference type="EMBL" id="MBC8178028.1"/>
    </source>
</evidence>
<keyword evidence="2 5" id="KW-0479">Metal-binding</keyword>
<feature type="domain" description="Alcohol dehydrogenase-like C-terminal" evidence="6">
    <location>
        <begin position="183"/>
        <end position="308"/>
    </location>
</feature>
<proteinExistence type="inferred from homology"/>
<protein>
    <submittedName>
        <fullName evidence="8">Alcohol dehydrogenase catalytic domain-containing protein</fullName>
    </submittedName>
</protein>
<dbReference type="PANTHER" id="PTHR42813">
    <property type="entry name" value="ZINC-TYPE ALCOHOL DEHYDROGENASE-LIKE"/>
    <property type="match status" value="1"/>
</dbReference>